<feature type="region of interest" description="Disordered" evidence="1">
    <location>
        <begin position="1"/>
        <end position="55"/>
    </location>
</feature>
<dbReference type="EMBL" id="MLYV02001062">
    <property type="protein sequence ID" value="PSR73793.1"/>
    <property type="molecule type" value="Genomic_DNA"/>
</dbReference>
<evidence type="ECO:0000256" key="1">
    <source>
        <dbReference type="SAM" id="MobiDB-lite"/>
    </source>
</evidence>
<evidence type="ECO:0000313" key="3">
    <source>
        <dbReference type="Proteomes" id="UP000186601"/>
    </source>
</evidence>
<dbReference type="AlphaFoldDB" id="A0A2R6NP19"/>
<name>A0A2R6NP19_9APHY</name>
<dbReference type="Proteomes" id="UP000186601">
    <property type="component" value="Unassembled WGS sequence"/>
</dbReference>
<keyword evidence="3" id="KW-1185">Reference proteome</keyword>
<feature type="compositionally biased region" description="Acidic residues" evidence="1">
    <location>
        <begin position="44"/>
        <end position="55"/>
    </location>
</feature>
<gene>
    <name evidence="2" type="ORF">PHLCEN_2v10363</name>
</gene>
<sequence length="55" mass="5859">MTGWSKFPTTLGGRGALERRVTSDSRESNEACALNSTPIGAFMDADDIEEPAPMA</sequence>
<organism evidence="2 3">
    <name type="scientific">Hermanssonia centrifuga</name>
    <dbReference type="NCBI Taxonomy" id="98765"/>
    <lineage>
        <taxon>Eukaryota</taxon>
        <taxon>Fungi</taxon>
        <taxon>Dikarya</taxon>
        <taxon>Basidiomycota</taxon>
        <taxon>Agaricomycotina</taxon>
        <taxon>Agaricomycetes</taxon>
        <taxon>Polyporales</taxon>
        <taxon>Meruliaceae</taxon>
        <taxon>Hermanssonia</taxon>
    </lineage>
</organism>
<feature type="compositionally biased region" description="Basic and acidic residues" evidence="1">
    <location>
        <begin position="16"/>
        <end position="29"/>
    </location>
</feature>
<protein>
    <submittedName>
        <fullName evidence="2">Uncharacterized protein</fullName>
    </submittedName>
</protein>
<evidence type="ECO:0000313" key="2">
    <source>
        <dbReference type="EMBL" id="PSR73793.1"/>
    </source>
</evidence>
<proteinExistence type="predicted"/>
<accession>A0A2R6NP19</accession>
<comment type="caution">
    <text evidence="2">The sequence shown here is derived from an EMBL/GenBank/DDBJ whole genome shotgun (WGS) entry which is preliminary data.</text>
</comment>
<reference evidence="2 3" key="1">
    <citation type="submission" date="2018-02" db="EMBL/GenBank/DDBJ databases">
        <title>Genome sequence of the basidiomycete white-rot fungus Phlebia centrifuga.</title>
        <authorList>
            <person name="Granchi Z."/>
            <person name="Peng M."/>
            <person name="de Vries R.P."/>
            <person name="Hilden K."/>
            <person name="Makela M.R."/>
            <person name="Grigoriev I."/>
            <person name="Riley R."/>
        </authorList>
    </citation>
    <scope>NUCLEOTIDE SEQUENCE [LARGE SCALE GENOMIC DNA]</scope>
    <source>
        <strain evidence="2 3">FBCC195</strain>
    </source>
</reference>